<keyword evidence="2" id="KW-1185">Reference proteome</keyword>
<feature type="non-terminal residue" evidence="1">
    <location>
        <position position="13"/>
    </location>
</feature>
<dbReference type="VEuPathDB" id="ToxoDB:CSUI_005947"/>
<evidence type="ECO:0000313" key="1">
    <source>
        <dbReference type="EMBL" id="PHJ20219.1"/>
    </source>
</evidence>
<accession>A0A2C6KTF6</accession>
<evidence type="ECO:0000313" key="2">
    <source>
        <dbReference type="Proteomes" id="UP000221165"/>
    </source>
</evidence>
<gene>
    <name evidence="1" type="ORF">CSUI_005947</name>
</gene>
<name>A0A2C6KTF6_9APIC</name>
<dbReference type="Proteomes" id="UP000221165">
    <property type="component" value="Unassembled WGS sequence"/>
</dbReference>
<protein>
    <submittedName>
        <fullName evidence="1">Uncharacterized protein</fullName>
    </submittedName>
</protein>
<organism evidence="1 2">
    <name type="scientific">Cystoisospora suis</name>
    <dbReference type="NCBI Taxonomy" id="483139"/>
    <lineage>
        <taxon>Eukaryota</taxon>
        <taxon>Sar</taxon>
        <taxon>Alveolata</taxon>
        <taxon>Apicomplexa</taxon>
        <taxon>Conoidasida</taxon>
        <taxon>Coccidia</taxon>
        <taxon>Eucoccidiorida</taxon>
        <taxon>Eimeriorina</taxon>
        <taxon>Sarcocystidae</taxon>
        <taxon>Cystoisospora</taxon>
    </lineage>
</organism>
<sequence>MTLLENDGEFKTQ</sequence>
<comment type="caution">
    <text evidence="1">The sequence shown here is derived from an EMBL/GenBank/DDBJ whole genome shotgun (WGS) entry which is preliminary data.</text>
</comment>
<reference evidence="1 2" key="1">
    <citation type="journal article" date="2017" name="Int. J. Parasitol.">
        <title>The genome of the protozoan parasite Cystoisospora suis and a reverse vaccinology approach to identify vaccine candidates.</title>
        <authorList>
            <person name="Palmieri N."/>
            <person name="Shrestha A."/>
            <person name="Ruttkowski B."/>
            <person name="Beck T."/>
            <person name="Vogl C."/>
            <person name="Tomley F."/>
            <person name="Blake D.P."/>
            <person name="Joachim A."/>
        </authorList>
    </citation>
    <scope>NUCLEOTIDE SEQUENCE [LARGE SCALE GENOMIC DNA]</scope>
    <source>
        <strain evidence="1 2">Wien I</strain>
    </source>
</reference>
<proteinExistence type="predicted"/>
<dbReference type="EMBL" id="MIGC01002949">
    <property type="protein sequence ID" value="PHJ20219.1"/>
    <property type="molecule type" value="Genomic_DNA"/>
</dbReference>